<keyword evidence="3" id="KW-1185">Reference proteome</keyword>
<evidence type="ECO:0000256" key="1">
    <source>
        <dbReference type="SAM" id="Phobius"/>
    </source>
</evidence>
<protein>
    <submittedName>
        <fullName evidence="2">Uncharacterized protein</fullName>
    </submittedName>
</protein>
<keyword evidence="1" id="KW-0812">Transmembrane</keyword>
<dbReference type="Proteomes" id="UP000007879">
    <property type="component" value="Unassembled WGS sequence"/>
</dbReference>
<sequence>MQLFRVGLVLCKGRQKKNMSSEVEEPVEIVRNPSYSVVPRSSSQATQYHQKKGRGSVIIFDDVRLEEPTSINNAGPSEFETRGTSSKWDHHITLAVLATIFSLICLNPFAFGCGAAAIYYSYVARVASRNDEYKQKIENQRTSHAFFIVCIMTLIIFFCIAIFAAYESLCGRTGINC</sequence>
<organism evidence="2 3">
    <name type="scientific">Amphimedon queenslandica</name>
    <name type="common">Sponge</name>
    <dbReference type="NCBI Taxonomy" id="400682"/>
    <lineage>
        <taxon>Eukaryota</taxon>
        <taxon>Metazoa</taxon>
        <taxon>Porifera</taxon>
        <taxon>Demospongiae</taxon>
        <taxon>Heteroscleromorpha</taxon>
        <taxon>Haplosclerida</taxon>
        <taxon>Niphatidae</taxon>
        <taxon>Amphimedon</taxon>
    </lineage>
</organism>
<keyword evidence="1" id="KW-0472">Membrane</keyword>
<accession>A0AAN0J9A2</accession>
<reference evidence="2" key="2">
    <citation type="submission" date="2024-06" db="UniProtKB">
        <authorList>
            <consortium name="EnsemblMetazoa"/>
        </authorList>
    </citation>
    <scope>IDENTIFICATION</scope>
</reference>
<name>A0AAN0J9A2_AMPQE</name>
<gene>
    <name evidence="2" type="primary">100637530</name>
</gene>
<feature type="transmembrane region" description="Helical" evidence="1">
    <location>
        <begin position="144"/>
        <end position="166"/>
    </location>
</feature>
<evidence type="ECO:0000313" key="3">
    <source>
        <dbReference type="Proteomes" id="UP000007879"/>
    </source>
</evidence>
<proteinExistence type="predicted"/>
<evidence type="ECO:0000313" key="2">
    <source>
        <dbReference type="EnsemblMetazoa" id="XP_019853620.1"/>
    </source>
</evidence>
<reference evidence="3" key="1">
    <citation type="journal article" date="2010" name="Nature">
        <title>The Amphimedon queenslandica genome and the evolution of animal complexity.</title>
        <authorList>
            <person name="Srivastava M."/>
            <person name="Simakov O."/>
            <person name="Chapman J."/>
            <person name="Fahey B."/>
            <person name="Gauthier M.E."/>
            <person name="Mitros T."/>
            <person name="Richards G.S."/>
            <person name="Conaco C."/>
            <person name="Dacre M."/>
            <person name="Hellsten U."/>
            <person name="Larroux C."/>
            <person name="Putnam N.H."/>
            <person name="Stanke M."/>
            <person name="Adamska M."/>
            <person name="Darling A."/>
            <person name="Degnan S.M."/>
            <person name="Oakley T.H."/>
            <person name="Plachetzki D.C."/>
            <person name="Zhai Y."/>
            <person name="Adamski M."/>
            <person name="Calcino A."/>
            <person name="Cummins S.F."/>
            <person name="Goodstein D.M."/>
            <person name="Harris C."/>
            <person name="Jackson D.J."/>
            <person name="Leys S.P."/>
            <person name="Shu S."/>
            <person name="Woodcroft B.J."/>
            <person name="Vervoort M."/>
            <person name="Kosik K.S."/>
            <person name="Manning G."/>
            <person name="Degnan B.M."/>
            <person name="Rokhsar D.S."/>
        </authorList>
    </citation>
    <scope>NUCLEOTIDE SEQUENCE [LARGE SCALE GENOMIC DNA]</scope>
</reference>
<feature type="transmembrane region" description="Helical" evidence="1">
    <location>
        <begin position="92"/>
        <end position="123"/>
    </location>
</feature>
<keyword evidence="1" id="KW-1133">Transmembrane helix</keyword>
<dbReference type="EnsemblMetazoa" id="XM_019998061.1">
    <property type="protein sequence ID" value="XP_019853620.1"/>
    <property type="gene ID" value="LOC100637530"/>
</dbReference>
<dbReference type="AlphaFoldDB" id="A0AAN0J9A2"/>